<organism evidence="5 6">
    <name type="scientific">Desulfosudis oleivorans (strain DSM 6200 / JCM 39069 / Hxd3)</name>
    <name type="common">Desulfococcus oleovorans</name>
    <dbReference type="NCBI Taxonomy" id="96561"/>
    <lineage>
        <taxon>Bacteria</taxon>
        <taxon>Pseudomonadati</taxon>
        <taxon>Thermodesulfobacteriota</taxon>
        <taxon>Desulfobacteria</taxon>
        <taxon>Desulfobacterales</taxon>
        <taxon>Desulfosudaceae</taxon>
        <taxon>Desulfosudis</taxon>
    </lineage>
</organism>
<evidence type="ECO:0000313" key="5">
    <source>
        <dbReference type="EMBL" id="ABW66826.1"/>
    </source>
</evidence>
<keyword evidence="6" id="KW-1185">Reference proteome</keyword>
<dbReference type="SMART" id="SM00382">
    <property type="entry name" value="AAA"/>
    <property type="match status" value="1"/>
</dbReference>
<dbReference type="InterPro" id="IPR017871">
    <property type="entry name" value="ABC_transporter-like_CS"/>
</dbReference>
<proteinExistence type="predicted"/>
<dbReference type="eggNOG" id="COG1127">
    <property type="taxonomic scope" value="Bacteria"/>
</dbReference>
<dbReference type="PROSITE" id="PS00211">
    <property type="entry name" value="ABC_TRANSPORTER_1"/>
    <property type="match status" value="1"/>
</dbReference>
<dbReference type="GO" id="GO:0016887">
    <property type="term" value="F:ATP hydrolysis activity"/>
    <property type="evidence" value="ECO:0007669"/>
    <property type="project" value="InterPro"/>
</dbReference>
<dbReference type="HOGENOM" id="CLU_000604_1_22_7"/>
<dbReference type="InterPro" id="IPR003593">
    <property type="entry name" value="AAA+_ATPase"/>
</dbReference>
<reference evidence="5 6" key="1">
    <citation type="submission" date="2007-10" db="EMBL/GenBank/DDBJ databases">
        <title>Complete sequence of Desulfococcus oleovorans Hxd3.</title>
        <authorList>
            <consortium name="US DOE Joint Genome Institute"/>
            <person name="Copeland A."/>
            <person name="Lucas S."/>
            <person name="Lapidus A."/>
            <person name="Barry K."/>
            <person name="Glavina del Rio T."/>
            <person name="Dalin E."/>
            <person name="Tice H."/>
            <person name="Pitluck S."/>
            <person name="Kiss H."/>
            <person name="Brettin T."/>
            <person name="Bruce D."/>
            <person name="Detter J.C."/>
            <person name="Han C."/>
            <person name="Schmutz J."/>
            <person name="Larimer F."/>
            <person name="Land M."/>
            <person name="Hauser L."/>
            <person name="Kyrpides N."/>
            <person name="Kim E."/>
            <person name="Wawrik B."/>
            <person name="Richardson P."/>
        </authorList>
    </citation>
    <scope>NUCLEOTIDE SEQUENCE [LARGE SCALE GENOMIC DNA]</scope>
    <source>
        <strain evidence="6">DSM 6200 / JCM 39069 / Hxd3</strain>
    </source>
</reference>
<keyword evidence="3" id="KW-0067">ATP-binding</keyword>
<dbReference type="SUPFAM" id="SSF52540">
    <property type="entry name" value="P-loop containing nucleoside triphosphate hydrolases"/>
    <property type="match status" value="1"/>
</dbReference>
<dbReference type="RefSeq" id="WP_012174444.1">
    <property type="nucleotide sequence ID" value="NC_009943.1"/>
</dbReference>
<dbReference type="GO" id="GO:0005524">
    <property type="term" value="F:ATP binding"/>
    <property type="evidence" value="ECO:0007669"/>
    <property type="project" value="UniProtKB-KW"/>
</dbReference>
<dbReference type="InterPro" id="IPR003439">
    <property type="entry name" value="ABC_transporter-like_ATP-bd"/>
</dbReference>
<keyword evidence="2" id="KW-0547">Nucleotide-binding</keyword>
<evidence type="ECO:0000313" key="6">
    <source>
        <dbReference type="Proteomes" id="UP000008561"/>
    </source>
</evidence>
<dbReference type="OrthoDB" id="9802264at2"/>
<evidence type="ECO:0000256" key="2">
    <source>
        <dbReference type="ARBA" id="ARBA00022741"/>
    </source>
</evidence>
<name>A8ZWX0_DESOH</name>
<dbReference type="Proteomes" id="UP000008561">
    <property type="component" value="Chromosome"/>
</dbReference>
<feature type="domain" description="ABC transporter" evidence="4">
    <location>
        <begin position="7"/>
        <end position="239"/>
    </location>
</feature>
<dbReference type="PANTHER" id="PTHR43023:SF3">
    <property type="entry name" value="PROTEIN TRIGALACTOSYLDIACYLGLYCEROL 3, CHLOROPLASTIC"/>
    <property type="match status" value="1"/>
</dbReference>
<evidence type="ECO:0000256" key="3">
    <source>
        <dbReference type="ARBA" id="ARBA00022840"/>
    </source>
</evidence>
<dbReference type="AlphaFoldDB" id="A8ZWX0"/>
<protein>
    <submittedName>
        <fullName evidence="5">ABC transporter-related protein</fullName>
    </submittedName>
</protein>
<dbReference type="Gene3D" id="3.40.50.300">
    <property type="entry name" value="P-loop containing nucleotide triphosphate hydrolases"/>
    <property type="match status" value="1"/>
</dbReference>
<dbReference type="STRING" id="96561.Dole_1016"/>
<dbReference type="InterPro" id="IPR027417">
    <property type="entry name" value="P-loop_NTPase"/>
</dbReference>
<evidence type="ECO:0000256" key="1">
    <source>
        <dbReference type="ARBA" id="ARBA00022448"/>
    </source>
</evidence>
<sequence>MAAEKIIETRSIRARFGAAVVLDDVNLSIYRHEIVVIIGESGCGKTTLMRILIGLAKPSSGTVFLEGAPLTRHAITKKVGVLFQNNALFGSMTVGENIALPIAAYTDLDKNAIEKIVRMKLGMVGLAGYENHLPSELSGGMKKKAALARALALSPSILFLDEPSSGLDPISAAEIDELILHINRSSGTTMVVVTHDLASVFTLTRRVIMLGKVKKGIVAEGTPEFLKNECKDPFVKQFFNRQPRPGTTGWQTV</sequence>
<dbReference type="Pfam" id="PF00005">
    <property type="entry name" value="ABC_tran"/>
    <property type="match status" value="1"/>
</dbReference>
<accession>A8ZWX0</accession>
<dbReference type="PANTHER" id="PTHR43023">
    <property type="entry name" value="PROTEIN TRIGALACTOSYLDIACYLGLYCEROL 3, CHLOROPLASTIC"/>
    <property type="match status" value="1"/>
</dbReference>
<keyword evidence="1" id="KW-0813">Transport</keyword>
<dbReference type="KEGG" id="dol:Dole_1016"/>
<dbReference type="PROSITE" id="PS50893">
    <property type="entry name" value="ABC_TRANSPORTER_2"/>
    <property type="match status" value="1"/>
</dbReference>
<gene>
    <name evidence="5" type="ordered locus">Dole_1016</name>
</gene>
<dbReference type="EMBL" id="CP000859">
    <property type="protein sequence ID" value="ABW66826.1"/>
    <property type="molecule type" value="Genomic_DNA"/>
</dbReference>
<evidence type="ECO:0000259" key="4">
    <source>
        <dbReference type="PROSITE" id="PS50893"/>
    </source>
</evidence>